<dbReference type="Gene3D" id="2.60.20.10">
    <property type="entry name" value="Crystallins"/>
    <property type="match status" value="1"/>
</dbReference>
<dbReference type="EMBL" id="NAEP01000028">
    <property type="protein sequence ID" value="PDQ35793.1"/>
    <property type="molecule type" value="Genomic_DNA"/>
</dbReference>
<evidence type="ECO:0000313" key="3">
    <source>
        <dbReference type="Proteomes" id="UP000219994"/>
    </source>
</evidence>
<feature type="signal peptide" evidence="1">
    <location>
        <begin position="1"/>
        <end position="28"/>
    </location>
</feature>
<proteinExistence type="predicted"/>
<keyword evidence="1" id="KW-0732">Signal</keyword>
<reference evidence="3" key="1">
    <citation type="submission" date="2017-03" db="EMBL/GenBank/DDBJ databases">
        <authorList>
            <person name="Lund M.B."/>
        </authorList>
    </citation>
    <scope>NUCLEOTIDE SEQUENCE [LARGE SCALE GENOMIC DNA]</scope>
</reference>
<feature type="chain" id="PRO_5017930182" description="Bacteriocin" evidence="1">
    <location>
        <begin position="29"/>
        <end position="112"/>
    </location>
</feature>
<accession>A0A2A6FTN1</accession>
<dbReference type="AlphaFoldDB" id="A0A2A6FTN1"/>
<organism evidence="2 3">
    <name type="scientific">Candidatus Lumbricidiphila eiseniae</name>
    <dbReference type="NCBI Taxonomy" id="1969409"/>
    <lineage>
        <taxon>Bacteria</taxon>
        <taxon>Bacillati</taxon>
        <taxon>Actinomycetota</taxon>
        <taxon>Actinomycetes</taxon>
        <taxon>Micrococcales</taxon>
        <taxon>Microbacteriaceae</taxon>
        <taxon>Candidatus Lumbricidiphila</taxon>
    </lineage>
</organism>
<dbReference type="InterPro" id="IPR011024">
    <property type="entry name" value="G_crystallin-like"/>
</dbReference>
<name>A0A2A6FTN1_9MICO</name>
<dbReference type="Proteomes" id="UP000219994">
    <property type="component" value="Unassembled WGS sequence"/>
</dbReference>
<comment type="caution">
    <text evidence="2">The sequence shown here is derived from an EMBL/GenBank/DDBJ whole genome shotgun (WGS) entry which is preliminary data.</text>
</comment>
<dbReference type="SUPFAM" id="SSF49695">
    <property type="entry name" value="gamma-Crystallin-like"/>
    <property type="match status" value="1"/>
</dbReference>
<gene>
    <name evidence="2" type="ORF">B5766_04900</name>
</gene>
<protein>
    <recommendedName>
        <fullName evidence="4">Bacteriocin</fullName>
    </recommendedName>
</protein>
<sequence length="112" mass="12179">MKKKLWSVLAGGVVAAGLAFGVAAPASAFPIYEDSNYRGYAYQAIWARKDGLGTINRKGSSMRAPAGGKTFYEGLGYVGRSVHLRGNVPCLSNIRTGLGWFQTWNDRIQSYN</sequence>
<evidence type="ECO:0000313" key="2">
    <source>
        <dbReference type="EMBL" id="PDQ35793.1"/>
    </source>
</evidence>
<evidence type="ECO:0000256" key="1">
    <source>
        <dbReference type="SAM" id="SignalP"/>
    </source>
</evidence>
<evidence type="ECO:0008006" key="4">
    <source>
        <dbReference type="Google" id="ProtNLM"/>
    </source>
</evidence>